<name>A0A427YEM7_9TREE</name>
<proteinExistence type="predicted"/>
<keyword evidence="2" id="KW-0547">Nucleotide-binding</keyword>
<evidence type="ECO:0000313" key="8">
    <source>
        <dbReference type="EMBL" id="RSH89483.1"/>
    </source>
</evidence>
<dbReference type="Proteomes" id="UP000279259">
    <property type="component" value="Unassembled WGS sequence"/>
</dbReference>
<dbReference type="STRING" id="1890683.A0A427YEM7"/>
<dbReference type="Pfam" id="PF04265">
    <property type="entry name" value="TPK_B1_binding"/>
    <property type="match status" value="1"/>
</dbReference>
<dbReference type="OrthoDB" id="25149at2759"/>
<dbReference type="Pfam" id="PF04263">
    <property type="entry name" value="TPK_catalytic"/>
    <property type="match status" value="1"/>
</dbReference>
<reference evidence="8 9" key="1">
    <citation type="submission" date="2018-11" db="EMBL/GenBank/DDBJ databases">
        <title>Genome sequence of Saitozyma podzolica DSM 27192.</title>
        <authorList>
            <person name="Aliyu H."/>
            <person name="Gorte O."/>
            <person name="Ochsenreither K."/>
        </authorList>
    </citation>
    <scope>NUCLEOTIDE SEQUENCE [LARGE SCALE GENOMIC DNA]</scope>
    <source>
        <strain evidence="8 9">DSM 27192</strain>
    </source>
</reference>
<dbReference type="SUPFAM" id="SSF63999">
    <property type="entry name" value="Thiamin pyrophosphokinase, catalytic domain"/>
    <property type="match status" value="1"/>
</dbReference>
<feature type="domain" description="Thiamin pyrophosphokinase catalytic" evidence="6">
    <location>
        <begin position="16"/>
        <end position="136"/>
    </location>
</feature>
<dbReference type="PANTHER" id="PTHR13622">
    <property type="entry name" value="THIAMIN PYROPHOSPHOKINASE"/>
    <property type="match status" value="1"/>
</dbReference>
<feature type="region of interest" description="Disordered" evidence="5">
    <location>
        <begin position="245"/>
        <end position="296"/>
    </location>
</feature>
<organism evidence="8 9">
    <name type="scientific">Saitozyma podzolica</name>
    <dbReference type="NCBI Taxonomy" id="1890683"/>
    <lineage>
        <taxon>Eukaryota</taxon>
        <taxon>Fungi</taxon>
        <taxon>Dikarya</taxon>
        <taxon>Basidiomycota</taxon>
        <taxon>Agaricomycotina</taxon>
        <taxon>Tremellomycetes</taxon>
        <taxon>Tremellales</taxon>
        <taxon>Trimorphomycetaceae</taxon>
        <taxon>Saitozyma</taxon>
    </lineage>
</organism>
<dbReference type="GO" id="GO:0006772">
    <property type="term" value="P:thiamine metabolic process"/>
    <property type="evidence" value="ECO:0007669"/>
    <property type="project" value="InterPro"/>
</dbReference>
<dbReference type="InterPro" id="IPR007371">
    <property type="entry name" value="TPK_catalytic"/>
</dbReference>
<dbReference type="GO" id="GO:0004788">
    <property type="term" value="F:thiamine diphosphokinase activity"/>
    <property type="evidence" value="ECO:0007669"/>
    <property type="project" value="InterPro"/>
</dbReference>
<gene>
    <name evidence="8" type="ORF">EHS25_002032</name>
</gene>
<evidence type="ECO:0000256" key="3">
    <source>
        <dbReference type="ARBA" id="ARBA00022777"/>
    </source>
</evidence>
<dbReference type="GO" id="GO:0005524">
    <property type="term" value="F:ATP binding"/>
    <property type="evidence" value="ECO:0007669"/>
    <property type="project" value="UniProtKB-KW"/>
</dbReference>
<dbReference type="CDD" id="cd07995">
    <property type="entry name" value="TPK"/>
    <property type="match status" value="1"/>
</dbReference>
<evidence type="ECO:0000256" key="2">
    <source>
        <dbReference type="ARBA" id="ARBA00022741"/>
    </source>
</evidence>
<evidence type="ECO:0000313" key="9">
    <source>
        <dbReference type="Proteomes" id="UP000279259"/>
    </source>
</evidence>
<dbReference type="AlphaFoldDB" id="A0A427YEM7"/>
<comment type="caution">
    <text evidence="8">The sequence shown here is derived from an EMBL/GenBank/DDBJ whole genome shotgun (WGS) entry which is preliminary data.</text>
</comment>
<dbReference type="EMBL" id="RSCD01000013">
    <property type="protein sequence ID" value="RSH89483.1"/>
    <property type="molecule type" value="Genomic_DNA"/>
</dbReference>
<accession>A0A427YEM7</accession>
<dbReference type="NCBIfam" id="TIGR01378">
    <property type="entry name" value="thi_PPkinase"/>
    <property type="match status" value="1"/>
</dbReference>
<evidence type="ECO:0000259" key="7">
    <source>
        <dbReference type="Pfam" id="PF04265"/>
    </source>
</evidence>
<dbReference type="GO" id="GO:0016301">
    <property type="term" value="F:kinase activity"/>
    <property type="evidence" value="ECO:0007669"/>
    <property type="project" value="UniProtKB-KW"/>
</dbReference>
<dbReference type="InterPro" id="IPR007373">
    <property type="entry name" value="Thiamin_PyroPKinase_B1-bd"/>
</dbReference>
<dbReference type="Gene3D" id="2.60.120.320">
    <property type="entry name" value="Thiamin pyrophosphokinase, thiamin-binding domain"/>
    <property type="match status" value="1"/>
</dbReference>
<evidence type="ECO:0000256" key="1">
    <source>
        <dbReference type="ARBA" id="ARBA00022679"/>
    </source>
</evidence>
<dbReference type="InterPro" id="IPR036759">
    <property type="entry name" value="TPK_catalytic_sf"/>
</dbReference>
<feature type="domain" description="Thiamin pyrophosphokinase thiamin-binding" evidence="7">
    <location>
        <begin position="147"/>
        <end position="194"/>
    </location>
</feature>
<protein>
    <submittedName>
        <fullName evidence="8">Uncharacterized protein</fullName>
    </submittedName>
</protein>
<keyword evidence="3" id="KW-0418">Kinase</keyword>
<evidence type="ECO:0000256" key="5">
    <source>
        <dbReference type="SAM" id="MobiDB-lite"/>
    </source>
</evidence>
<dbReference type="SUPFAM" id="SSF63862">
    <property type="entry name" value="Thiamin pyrophosphokinase, substrate-binding domain"/>
    <property type="match status" value="1"/>
</dbReference>
<keyword evidence="9" id="KW-1185">Reference proteome</keyword>
<dbReference type="InterPro" id="IPR006282">
    <property type="entry name" value="Thi_PPkinase"/>
</dbReference>
<sequence>MIILNQPITRPDIFFRVWRSCTFRICADGGANRLYDLLDPEHRSSFLPNAIKGDLDSLRSEVRTYYASKSVPIKEDGDQNSTDLMKCIAEVEALEHISGKTLPLILLGGLSGRIDQTVHSMALLHRLRSTRPEVFILSGESLAWVLDKTCGILPVGVDSATVTTDGLRWNLVSTSNHLVPSEPVVKVSTSRPVLWCMEIRDPLPPLSPSHSRLTESSRTADELSRSIRELGLGMARAADGFGKELERMKGGHGPRRSSIRGGVTERRNLVASSGDENDDGSSDLDGKAEVGWQRLD</sequence>
<dbReference type="GO" id="GO:0030975">
    <property type="term" value="F:thiamine binding"/>
    <property type="evidence" value="ECO:0007669"/>
    <property type="project" value="InterPro"/>
</dbReference>
<evidence type="ECO:0000256" key="4">
    <source>
        <dbReference type="ARBA" id="ARBA00022840"/>
    </source>
</evidence>
<dbReference type="PANTHER" id="PTHR13622:SF8">
    <property type="entry name" value="THIAMIN PYROPHOSPHOKINASE 1"/>
    <property type="match status" value="1"/>
</dbReference>
<dbReference type="Gene3D" id="3.40.50.10240">
    <property type="entry name" value="Thiamin pyrophosphokinase, catalytic domain"/>
    <property type="match status" value="1"/>
</dbReference>
<keyword evidence="1" id="KW-0808">Transferase</keyword>
<keyword evidence="4" id="KW-0067">ATP-binding</keyword>
<dbReference type="InterPro" id="IPR036371">
    <property type="entry name" value="TPK_B1-bd_sf"/>
</dbReference>
<evidence type="ECO:0000259" key="6">
    <source>
        <dbReference type="Pfam" id="PF04263"/>
    </source>
</evidence>
<dbReference type="GO" id="GO:0009229">
    <property type="term" value="P:thiamine diphosphate biosynthetic process"/>
    <property type="evidence" value="ECO:0007669"/>
    <property type="project" value="InterPro"/>
</dbReference>